<protein>
    <submittedName>
        <fullName evidence="4">Uncharacterized protein</fullName>
    </submittedName>
</protein>
<evidence type="ECO:0000256" key="3">
    <source>
        <dbReference type="ARBA" id="ARBA00023002"/>
    </source>
</evidence>
<evidence type="ECO:0000256" key="1">
    <source>
        <dbReference type="ARBA" id="ARBA00006484"/>
    </source>
</evidence>
<name>A0A6U0UDZ4_9STRA</name>
<dbReference type="GO" id="GO:0016491">
    <property type="term" value="F:oxidoreductase activity"/>
    <property type="evidence" value="ECO:0007669"/>
    <property type="project" value="UniProtKB-KW"/>
</dbReference>
<organism evidence="4">
    <name type="scientific">Pinguiococcus pyrenoidosus</name>
    <dbReference type="NCBI Taxonomy" id="172671"/>
    <lineage>
        <taxon>Eukaryota</taxon>
        <taxon>Sar</taxon>
        <taxon>Stramenopiles</taxon>
        <taxon>Ochrophyta</taxon>
        <taxon>Pinguiophyceae</taxon>
        <taxon>Pinguiochrysidales</taxon>
        <taxon>Pinguiochrysidaceae</taxon>
        <taxon>Pinguiococcus</taxon>
    </lineage>
</organism>
<reference evidence="4" key="1">
    <citation type="submission" date="2021-01" db="EMBL/GenBank/DDBJ databases">
        <authorList>
            <person name="Corre E."/>
            <person name="Pelletier E."/>
            <person name="Niang G."/>
            <person name="Scheremetjew M."/>
            <person name="Finn R."/>
            <person name="Kale V."/>
            <person name="Holt S."/>
            <person name="Cochrane G."/>
            <person name="Meng A."/>
            <person name="Brown T."/>
            <person name="Cohen L."/>
        </authorList>
    </citation>
    <scope>NUCLEOTIDE SEQUENCE</scope>
    <source>
        <strain evidence="4">CCMP2078</strain>
    </source>
</reference>
<dbReference type="PANTHER" id="PTHR43963:SF6">
    <property type="entry name" value="CHAIN DEHYDROGENASE FAMILY PROTEIN, PUTATIVE (AFU_ORTHOLOGUE AFUA_3G15350)-RELATED"/>
    <property type="match status" value="1"/>
</dbReference>
<comment type="similarity">
    <text evidence="1">Belongs to the short-chain dehydrogenases/reductases (SDR) family.</text>
</comment>
<accession>A0A6U0UDZ4</accession>
<evidence type="ECO:0000256" key="2">
    <source>
        <dbReference type="ARBA" id="ARBA00022857"/>
    </source>
</evidence>
<keyword evidence="2" id="KW-0521">NADP</keyword>
<dbReference type="PANTHER" id="PTHR43963">
    <property type="entry name" value="CARBONYL REDUCTASE 1-RELATED"/>
    <property type="match status" value="1"/>
</dbReference>
<dbReference type="Pfam" id="PF00106">
    <property type="entry name" value="adh_short"/>
    <property type="match status" value="1"/>
</dbReference>
<gene>
    <name evidence="4" type="ORF">PPYR1160_LOCUS4397</name>
    <name evidence="5" type="ORF">PPYR1160_LOCUS4400</name>
</gene>
<dbReference type="InterPro" id="IPR002347">
    <property type="entry name" value="SDR_fam"/>
</dbReference>
<dbReference type="PRINTS" id="PR00081">
    <property type="entry name" value="GDHRDH"/>
</dbReference>
<dbReference type="EMBL" id="HBEA01005735">
    <property type="protein sequence ID" value="CAD8254905.1"/>
    <property type="molecule type" value="Transcribed_RNA"/>
</dbReference>
<dbReference type="InterPro" id="IPR036291">
    <property type="entry name" value="NAD(P)-bd_dom_sf"/>
</dbReference>
<dbReference type="AlphaFoldDB" id="A0A6U0UDZ4"/>
<dbReference type="EMBL" id="HBEA01005738">
    <property type="protein sequence ID" value="CAD8254908.1"/>
    <property type="molecule type" value="Transcribed_RNA"/>
</dbReference>
<keyword evidence="3" id="KW-0560">Oxidoreductase</keyword>
<sequence>MAGSVIVVTGANKGIGLNIVTRFAHAAAEALAPPLPTVLLCARDAARGEAAVEQLRANGGDPASVVKFKQLDISDEESRKRFVADVQEEFGKVDCLVNNAAIAFKGSDPTPFEEQTEPTLNVNFYSTCAFIDEMLPLLQAAAEAEDAKPRIVNVASMSGHLRILKSNELRDQFARDSLTRDELFGLMDRYMLVVKAWHIRASCCVMRLGACVRSDSAPRLRITPTRRAASRAATMACPSWG</sequence>
<dbReference type="Gene3D" id="3.40.50.720">
    <property type="entry name" value="NAD(P)-binding Rossmann-like Domain"/>
    <property type="match status" value="1"/>
</dbReference>
<evidence type="ECO:0000313" key="5">
    <source>
        <dbReference type="EMBL" id="CAD8254908.1"/>
    </source>
</evidence>
<evidence type="ECO:0000313" key="4">
    <source>
        <dbReference type="EMBL" id="CAD8254905.1"/>
    </source>
</evidence>
<proteinExistence type="inferred from homology"/>
<dbReference type="SUPFAM" id="SSF51735">
    <property type="entry name" value="NAD(P)-binding Rossmann-fold domains"/>
    <property type="match status" value="1"/>
</dbReference>